<gene>
    <name evidence="3" type="ORF">METZ01_LOCUS266781</name>
</gene>
<reference evidence="3" key="1">
    <citation type="submission" date="2018-05" db="EMBL/GenBank/DDBJ databases">
        <authorList>
            <person name="Lanie J.A."/>
            <person name="Ng W.-L."/>
            <person name="Kazmierczak K.M."/>
            <person name="Andrzejewski T.M."/>
            <person name="Davidsen T.M."/>
            <person name="Wayne K.J."/>
            <person name="Tettelin H."/>
            <person name="Glass J.I."/>
            <person name="Rusch D."/>
            <person name="Podicherti R."/>
            <person name="Tsui H.-C.T."/>
            <person name="Winkler M.E."/>
        </authorList>
    </citation>
    <scope>NUCLEOTIDE SEQUENCE</scope>
</reference>
<dbReference type="Pfam" id="PF00483">
    <property type="entry name" value="NTP_transferase"/>
    <property type="match status" value="1"/>
</dbReference>
<dbReference type="InterPro" id="IPR056729">
    <property type="entry name" value="GMPPB_C"/>
</dbReference>
<feature type="domain" description="Mannose-1-phosphate guanyltransferase C-terminal" evidence="2">
    <location>
        <begin position="272"/>
        <end position="334"/>
    </location>
</feature>
<evidence type="ECO:0000259" key="1">
    <source>
        <dbReference type="Pfam" id="PF00483"/>
    </source>
</evidence>
<dbReference type="NCBIfam" id="TIGR01208">
    <property type="entry name" value="rmlA_long"/>
    <property type="match status" value="1"/>
</dbReference>
<dbReference type="InterPro" id="IPR005908">
    <property type="entry name" value="G1P_thy_trans_l"/>
</dbReference>
<proteinExistence type="predicted"/>
<accession>A0A382JSD8</accession>
<protein>
    <submittedName>
        <fullName evidence="3">Uncharacterized protein</fullName>
    </submittedName>
</protein>
<dbReference type="Gene3D" id="2.160.10.10">
    <property type="entry name" value="Hexapeptide repeat proteins"/>
    <property type="match status" value="1"/>
</dbReference>
<dbReference type="Pfam" id="PF25087">
    <property type="entry name" value="GMPPB_C"/>
    <property type="match status" value="1"/>
</dbReference>
<dbReference type="CDD" id="cd04189">
    <property type="entry name" value="G1P_TT_long"/>
    <property type="match status" value="1"/>
</dbReference>
<dbReference type="Gene3D" id="3.90.550.10">
    <property type="entry name" value="Spore Coat Polysaccharide Biosynthesis Protein SpsA, Chain A"/>
    <property type="match status" value="1"/>
</dbReference>
<evidence type="ECO:0000259" key="2">
    <source>
        <dbReference type="Pfam" id="PF25087"/>
    </source>
</evidence>
<dbReference type="InterPro" id="IPR029044">
    <property type="entry name" value="Nucleotide-diphossugar_trans"/>
</dbReference>
<feature type="domain" description="Nucleotidyl transferase" evidence="1">
    <location>
        <begin position="2"/>
        <end position="236"/>
    </location>
</feature>
<dbReference type="PANTHER" id="PTHR42883:SF2">
    <property type="entry name" value="THYMIDYLYLTRANSFERASE"/>
    <property type="match status" value="1"/>
</dbReference>
<dbReference type="InterPro" id="IPR005835">
    <property type="entry name" value="NTP_transferase_dom"/>
</dbReference>
<dbReference type="EMBL" id="UINC01075593">
    <property type="protein sequence ID" value="SVC13927.1"/>
    <property type="molecule type" value="Genomic_DNA"/>
</dbReference>
<dbReference type="PANTHER" id="PTHR42883">
    <property type="entry name" value="GLUCOSE-1-PHOSPHATE THYMIDYLTRANSFERASE"/>
    <property type="match status" value="1"/>
</dbReference>
<dbReference type="AlphaFoldDB" id="A0A382JSD8"/>
<sequence>MKGIILHGGHGSRLRPLTHTGPKQLLPIANKPMSEYCIEAIRDCGITEIAIIIGGIGSNKVKEYYGTGSEFNVKITYVEQDKPKGIAHAISLCKEFIGNEKFLVFLGDNIIQKSINDISKKFESSDYDALILLCKVENPERFGIADVKENRIIRIMEKPKNPPTNLAVTGIYFLTPKIFEVFSRLKPSHRNELEITDALQMMLEEKNRINFEMITDYWKDTGTPDDIIHANGEVLKNMKPYFLGVKDDSTEFSGNVMVDKDSKISGSSKISGPCIIGKNCIIGPNVILGPNVSIGDNSKLMRCDIQNSIVMKNCYVDSKIKIRNSILASNSKITIDEENDEKILLLGEGTKIEF</sequence>
<organism evidence="3">
    <name type="scientific">marine metagenome</name>
    <dbReference type="NCBI Taxonomy" id="408172"/>
    <lineage>
        <taxon>unclassified sequences</taxon>
        <taxon>metagenomes</taxon>
        <taxon>ecological metagenomes</taxon>
    </lineage>
</organism>
<dbReference type="SUPFAM" id="SSF53448">
    <property type="entry name" value="Nucleotide-diphospho-sugar transferases"/>
    <property type="match status" value="1"/>
</dbReference>
<evidence type="ECO:0000313" key="3">
    <source>
        <dbReference type="EMBL" id="SVC13927.1"/>
    </source>
</evidence>
<name>A0A382JSD8_9ZZZZ</name>